<keyword evidence="2" id="KW-1185">Reference proteome</keyword>
<comment type="caution">
    <text evidence="1">The sequence shown here is derived from an EMBL/GenBank/DDBJ whole genome shotgun (WGS) entry which is preliminary data.</text>
</comment>
<proteinExistence type="predicted"/>
<name>A0ACB8U8Z6_9APHY</name>
<sequence length="547" mass="61143">MTEPPAPGGVPIYVDGLKKLQPYWYNYTTMAKGRWLGREILEVVSTEFRDRSMEYYRYALESGVTTINGKVAKPDTIIKNGDRIENVVHRHEPPITAAPVKIIVHDKERQFIVIDKPGSIPVHAAGRFYKQSLMVILKHEHGFNMVYPVNRLDRLTSGLMIIPLSPILAGKLSKEFAGGQVKKEYIARCKGKFPDGETVCEEPLLTVDRQMGLNIVHPEGKHAKTVFTLLHYDTNTDSSVLHCRPLTGRSHQIRVHLQFLGHPIANDPIYSEERIWGHNIGKGGIDITPSEERAAPEAPPQFEFTTLDENPESLSKGTPNLSTPATQNSTTDTAAPGDTPSRKPMPRETGHDIGMGSPVPLSAEAVRVITRLRNMKDEDEDWGRWRDVIFRSKTALVPKRVLTPLPPQNRRRRGGPVEENLVVSDPPEVAVDVASVEEPLPPAEAGPDALELEEATEPDVVQLAAEDAEAKVAEYEDLMDKDATPAERAQEGKDMSYCPECYLPLHPDPKPEKLYIFLHALRYTTSLGCFETAMPVWAQEGWEWDRS</sequence>
<dbReference type="EMBL" id="MU274907">
    <property type="protein sequence ID" value="KAI0090808.1"/>
    <property type="molecule type" value="Genomic_DNA"/>
</dbReference>
<gene>
    <name evidence="1" type="ORF">BDY19DRAFT_887487</name>
</gene>
<protein>
    <submittedName>
        <fullName evidence="1">Pseudouridine synthase</fullName>
    </submittedName>
</protein>
<evidence type="ECO:0000313" key="1">
    <source>
        <dbReference type="EMBL" id="KAI0090808.1"/>
    </source>
</evidence>
<dbReference type="Proteomes" id="UP001055072">
    <property type="component" value="Unassembled WGS sequence"/>
</dbReference>
<organism evidence="1 2">
    <name type="scientific">Irpex rosettiformis</name>
    <dbReference type="NCBI Taxonomy" id="378272"/>
    <lineage>
        <taxon>Eukaryota</taxon>
        <taxon>Fungi</taxon>
        <taxon>Dikarya</taxon>
        <taxon>Basidiomycota</taxon>
        <taxon>Agaricomycotina</taxon>
        <taxon>Agaricomycetes</taxon>
        <taxon>Polyporales</taxon>
        <taxon>Irpicaceae</taxon>
        <taxon>Irpex</taxon>
    </lineage>
</organism>
<reference evidence="1" key="1">
    <citation type="journal article" date="2021" name="Environ. Microbiol.">
        <title>Gene family expansions and transcriptome signatures uncover fungal adaptations to wood decay.</title>
        <authorList>
            <person name="Hage H."/>
            <person name="Miyauchi S."/>
            <person name="Viragh M."/>
            <person name="Drula E."/>
            <person name="Min B."/>
            <person name="Chaduli D."/>
            <person name="Navarro D."/>
            <person name="Favel A."/>
            <person name="Norest M."/>
            <person name="Lesage-Meessen L."/>
            <person name="Balint B."/>
            <person name="Merenyi Z."/>
            <person name="de Eugenio L."/>
            <person name="Morin E."/>
            <person name="Martinez A.T."/>
            <person name="Baldrian P."/>
            <person name="Stursova M."/>
            <person name="Martinez M.J."/>
            <person name="Novotny C."/>
            <person name="Magnuson J.K."/>
            <person name="Spatafora J.W."/>
            <person name="Maurice S."/>
            <person name="Pangilinan J."/>
            <person name="Andreopoulos W."/>
            <person name="LaButti K."/>
            <person name="Hundley H."/>
            <person name="Na H."/>
            <person name="Kuo A."/>
            <person name="Barry K."/>
            <person name="Lipzen A."/>
            <person name="Henrissat B."/>
            <person name="Riley R."/>
            <person name="Ahrendt S."/>
            <person name="Nagy L.G."/>
            <person name="Grigoriev I.V."/>
            <person name="Martin F."/>
            <person name="Rosso M.N."/>
        </authorList>
    </citation>
    <scope>NUCLEOTIDE SEQUENCE</scope>
    <source>
        <strain evidence="1">CBS 384.51</strain>
    </source>
</reference>
<accession>A0ACB8U8Z6</accession>
<evidence type="ECO:0000313" key="2">
    <source>
        <dbReference type="Proteomes" id="UP001055072"/>
    </source>
</evidence>